<feature type="chain" id="PRO_5025600241" description="Gelsolin-like domain-containing protein" evidence="5">
    <location>
        <begin position="19"/>
        <end position="373"/>
    </location>
</feature>
<keyword evidence="4" id="KW-0009">Actin-binding</keyword>
<dbReference type="FunFam" id="3.40.20.10:FF:000043">
    <property type="entry name" value="macrophage-capping protein-like isoform X2"/>
    <property type="match status" value="1"/>
</dbReference>
<dbReference type="FunFam" id="3.40.20.10:FF:000040">
    <property type="entry name" value="macrophage-capping protein-like isoform X1"/>
    <property type="match status" value="1"/>
</dbReference>
<name>A0A665W294_ECHNA</name>
<dbReference type="InterPro" id="IPR007123">
    <property type="entry name" value="Gelsolin-like_dom"/>
</dbReference>
<feature type="domain" description="Gelsolin-like" evidence="6">
    <location>
        <begin position="164"/>
        <end position="238"/>
    </location>
</feature>
<dbReference type="PRINTS" id="PR00597">
    <property type="entry name" value="GELSOLIN"/>
</dbReference>
<keyword evidence="5" id="KW-0732">Signal</keyword>
<dbReference type="CDD" id="cd11289">
    <property type="entry name" value="gelsolin_S2_like"/>
    <property type="match status" value="1"/>
</dbReference>
<dbReference type="GO" id="GO:0051015">
    <property type="term" value="F:actin filament binding"/>
    <property type="evidence" value="ECO:0007669"/>
    <property type="project" value="InterPro"/>
</dbReference>
<gene>
    <name evidence="7" type="primary">capgb</name>
</gene>
<accession>A0A665W294</accession>
<feature type="domain" description="Gelsolin-like" evidence="6">
    <location>
        <begin position="51"/>
        <end position="126"/>
    </location>
</feature>
<sequence length="373" mass="41424">MTAFVCLLCLDVLCPTHSPSMLPFKAAPGQFSPEVREPGLRVWRVEKMKAVQLDSSEVGAFYNGDSYLVLENRGEQGADLHMWIGEKSSRDEQVACAMLATQLDNFLGGDPIQHRQVQGYESPEFMALFPRGVSYKEGGIESGFRRPQDSGTVQRLYQIKGKRNIRAKEVELSWNSFNKGDCFILDLGEIIVSWIGSQANIFEKQKVREIASLIRDTDRHGKARIVDANEGEEPEEMIKVLGQMPVLAESTPEEDSKADASNSASLYKVTSPALKRQTNINTWRINLHACAPQVSDATGSMTLTKVSEKSPFSQELLLRDDCFILDNGANGKVFVWKGEEMLLDSGPANFCRLKCKPRKVIVGNSSDKISIAV</sequence>
<evidence type="ECO:0000313" key="7">
    <source>
        <dbReference type="Ensembl" id="ENSENLP00000037897.1"/>
    </source>
</evidence>
<comment type="similarity">
    <text evidence="1">Belongs to the villin/gelsolin family.</text>
</comment>
<dbReference type="GO" id="GO:0008154">
    <property type="term" value="P:actin polymerization or depolymerization"/>
    <property type="evidence" value="ECO:0007669"/>
    <property type="project" value="TreeGrafter"/>
</dbReference>
<evidence type="ECO:0000256" key="4">
    <source>
        <dbReference type="ARBA" id="ARBA00023203"/>
    </source>
</evidence>
<keyword evidence="8" id="KW-1185">Reference proteome</keyword>
<dbReference type="GO" id="GO:0005546">
    <property type="term" value="F:phosphatidylinositol-4,5-bisphosphate binding"/>
    <property type="evidence" value="ECO:0007669"/>
    <property type="project" value="TreeGrafter"/>
</dbReference>
<dbReference type="InParanoid" id="A0A665W294"/>
<dbReference type="PANTHER" id="PTHR11977:SF127">
    <property type="entry name" value="MACROPHAGE-CAPPING PROTEIN"/>
    <property type="match status" value="1"/>
</dbReference>
<evidence type="ECO:0000259" key="6">
    <source>
        <dbReference type="Pfam" id="PF00626"/>
    </source>
</evidence>
<dbReference type="SMART" id="SM00262">
    <property type="entry name" value="GEL"/>
    <property type="match status" value="2"/>
</dbReference>
<dbReference type="GO" id="GO:0051014">
    <property type="term" value="P:actin filament severing"/>
    <property type="evidence" value="ECO:0007669"/>
    <property type="project" value="TreeGrafter"/>
</dbReference>
<dbReference type="InterPro" id="IPR007122">
    <property type="entry name" value="Villin/Gelsolin"/>
</dbReference>
<evidence type="ECO:0000256" key="1">
    <source>
        <dbReference type="ARBA" id="ARBA00008418"/>
    </source>
</evidence>
<reference evidence="7" key="2">
    <citation type="submission" date="2025-08" db="UniProtKB">
        <authorList>
            <consortium name="Ensembl"/>
        </authorList>
    </citation>
    <scope>IDENTIFICATION</scope>
</reference>
<organism evidence="7 8">
    <name type="scientific">Echeneis naucrates</name>
    <name type="common">Live sharksucker</name>
    <dbReference type="NCBI Taxonomy" id="173247"/>
    <lineage>
        <taxon>Eukaryota</taxon>
        <taxon>Metazoa</taxon>
        <taxon>Chordata</taxon>
        <taxon>Craniata</taxon>
        <taxon>Vertebrata</taxon>
        <taxon>Euteleostomi</taxon>
        <taxon>Actinopterygii</taxon>
        <taxon>Neopterygii</taxon>
        <taxon>Teleostei</taxon>
        <taxon>Neoteleostei</taxon>
        <taxon>Acanthomorphata</taxon>
        <taxon>Carangaria</taxon>
        <taxon>Carangiformes</taxon>
        <taxon>Echeneidae</taxon>
        <taxon>Echeneis</taxon>
    </lineage>
</organism>
<keyword evidence="3" id="KW-0677">Repeat</keyword>
<dbReference type="Gene3D" id="3.40.20.10">
    <property type="entry name" value="Severin"/>
    <property type="match status" value="3"/>
</dbReference>
<dbReference type="InterPro" id="IPR029006">
    <property type="entry name" value="ADF-H/Gelsolin-like_dom_sf"/>
</dbReference>
<protein>
    <recommendedName>
        <fullName evidence="6">Gelsolin-like domain-containing protein</fullName>
    </recommendedName>
</protein>
<proteinExistence type="inferred from homology"/>
<dbReference type="GO" id="GO:0051016">
    <property type="term" value="P:barbed-end actin filament capping"/>
    <property type="evidence" value="ECO:0007669"/>
    <property type="project" value="TreeGrafter"/>
</dbReference>
<evidence type="ECO:0000256" key="5">
    <source>
        <dbReference type="SAM" id="SignalP"/>
    </source>
</evidence>
<dbReference type="GO" id="GO:0030031">
    <property type="term" value="P:cell projection assembly"/>
    <property type="evidence" value="ECO:0007669"/>
    <property type="project" value="TreeGrafter"/>
</dbReference>
<evidence type="ECO:0000313" key="8">
    <source>
        <dbReference type="Proteomes" id="UP000472264"/>
    </source>
</evidence>
<feature type="domain" description="Gelsolin-like" evidence="6">
    <location>
        <begin position="307"/>
        <end position="340"/>
    </location>
</feature>
<reference evidence="7" key="1">
    <citation type="submission" date="2021-04" db="EMBL/GenBank/DDBJ databases">
        <authorList>
            <consortium name="Wellcome Sanger Institute Data Sharing"/>
        </authorList>
    </citation>
    <scope>NUCLEOTIDE SEQUENCE [LARGE SCALE GENOMIC DNA]</scope>
</reference>
<feature type="signal peptide" evidence="5">
    <location>
        <begin position="1"/>
        <end position="18"/>
    </location>
</feature>
<dbReference type="GO" id="GO:0005737">
    <property type="term" value="C:cytoplasm"/>
    <property type="evidence" value="ECO:0007669"/>
    <property type="project" value="TreeGrafter"/>
</dbReference>
<dbReference type="SUPFAM" id="SSF55753">
    <property type="entry name" value="Actin depolymerizing proteins"/>
    <property type="match status" value="3"/>
</dbReference>
<dbReference type="AlphaFoldDB" id="A0A665W294"/>
<dbReference type="Proteomes" id="UP000472264">
    <property type="component" value="Chromosome 18"/>
</dbReference>
<dbReference type="PANTHER" id="PTHR11977">
    <property type="entry name" value="VILLIN"/>
    <property type="match status" value="1"/>
</dbReference>
<evidence type="ECO:0000256" key="3">
    <source>
        <dbReference type="ARBA" id="ARBA00022737"/>
    </source>
</evidence>
<dbReference type="GO" id="GO:0007417">
    <property type="term" value="P:central nervous system development"/>
    <property type="evidence" value="ECO:0007669"/>
    <property type="project" value="TreeGrafter"/>
</dbReference>
<dbReference type="Pfam" id="PF00626">
    <property type="entry name" value="Gelsolin"/>
    <property type="match status" value="3"/>
</dbReference>
<dbReference type="Ensembl" id="ENSENLT00000038907.1">
    <property type="protein sequence ID" value="ENSENLP00000037897.1"/>
    <property type="gene ID" value="ENSENLG00000016326.1"/>
</dbReference>
<evidence type="ECO:0000256" key="2">
    <source>
        <dbReference type="ARBA" id="ARBA00022467"/>
    </source>
</evidence>
<keyword evidence="2" id="KW-0117">Actin capping</keyword>
<dbReference type="CDD" id="cd11290">
    <property type="entry name" value="gelsolin_S1_like"/>
    <property type="match status" value="1"/>
</dbReference>
<reference evidence="7" key="3">
    <citation type="submission" date="2025-09" db="UniProtKB">
        <authorList>
            <consortium name="Ensembl"/>
        </authorList>
    </citation>
    <scope>IDENTIFICATION</scope>
</reference>
<dbReference type="GO" id="GO:0015629">
    <property type="term" value="C:actin cytoskeleton"/>
    <property type="evidence" value="ECO:0007669"/>
    <property type="project" value="TreeGrafter"/>
</dbReference>